<dbReference type="InterPro" id="IPR023346">
    <property type="entry name" value="Lysozyme-like_dom_sf"/>
</dbReference>
<organism evidence="2 3">
    <name type="scientific">Ferrimonas balearica (strain DSM 9799 / CCM 4581 / KCTC 23876 / PAT)</name>
    <dbReference type="NCBI Taxonomy" id="550540"/>
    <lineage>
        <taxon>Bacteria</taxon>
        <taxon>Pseudomonadati</taxon>
        <taxon>Pseudomonadota</taxon>
        <taxon>Gammaproteobacteria</taxon>
        <taxon>Alteromonadales</taxon>
        <taxon>Ferrimonadaceae</taxon>
        <taxon>Ferrimonas</taxon>
    </lineage>
</organism>
<protein>
    <submittedName>
        <fullName evidence="2">Conserved secreted protein</fullName>
    </submittedName>
</protein>
<dbReference type="RefSeq" id="WP_013344387.1">
    <property type="nucleotide sequence ID" value="NC_014541.1"/>
</dbReference>
<dbReference type="Proteomes" id="UP000006683">
    <property type="component" value="Chromosome"/>
</dbReference>
<evidence type="ECO:0000259" key="1">
    <source>
        <dbReference type="Pfam" id="PF19489"/>
    </source>
</evidence>
<dbReference type="SUPFAM" id="SSF53955">
    <property type="entry name" value="Lysozyme-like"/>
    <property type="match status" value="1"/>
</dbReference>
<sequence>MQIDFFRHFVLAAVLTSVLSGCATPPPRDPENLCAIFEENRSWYKAAKATQEKWGVPVHVPMAMMYQESSFRHNARPPMQYWLGFIPVGRASSAYGYAQAKTLTWDDYVRENNRTWASRSNFADAHDFMGWFIYKSHQVNGVSKWDAYAQYLNYHEGWGGYRRGTYNQKPWLINVSRKVDSRARRYAAQYNQCKEDLDRSWLWRLFFG</sequence>
<dbReference type="KEGG" id="fbl:Fbal_0872"/>
<dbReference type="STRING" id="550540.Fbal_0872"/>
<dbReference type="eggNOG" id="COG4764">
    <property type="taxonomic scope" value="Bacteria"/>
</dbReference>
<evidence type="ECO:0000313" key="3">
    <source>
        <dbReference type="Proteomes" id="UP000006683"/>
    </source>
</evidence>
<name>E1ST25_FERBD</name>
<dbReference type="HOGENOM" id="CLU_094963_0_0_6"/>
<reference evidence="2 3" key="1">
    <citation type="journal article" date="2010" name="Stand. Genomic Sci.">
        <title>Complete genome sequence of Ferrimonas balearica type strain (PAT).</title>
        <authorList>
            <person name="Nolan M."/>
            <person name="Sikorski J."/>
            <person name="Davenport K."/>
            <person name="Lucas S."/>
            <person name="Glavina Del Rio T."/>
            <person name="Tice H."/>
            <person name="Cheng J."/>
            <person name="Goodwin L."/>
            <person name="Pitluck S."/>
            <person name="Liolios K."/>
            <person name="Ivanova N."/>
            <person name="Mavromatis K."/>
            <person name="Ovchinnikova G."/>
            <person name="Pati A."/>
            <person name="Chen A."/>
            <person name="Palaniappan K."/>
            <person name="Land M."/>
            <person name="Hauser L."/>
            <person name="Chang Y."/>
            <person name="Jeffries C."/>
            <person name="Tapia R."/>
            <person name="Brettin T."/>
            <person name="Detter J."/>
            <person name="Han C."/>
            <person name="Yasawong M."/>
            <person name="Rohde M."/>
            <person name="Tindall B."/>
            <person name="Goker M."/>
            <person name="Woyke T."/>
            <person name="Bristow J."/>
            <person name="Eisen J."/>
            <person name="Markowitz V."/>
            <person name="Hugenholtz P."/>
            <person name="Kyrpides N."/>
            <person name="Klenk H."/>
            <person name="Lapidus A."/>
        </authorList>
    </citation>
    <scope>NUCLEOTIDE SEQUENCE [LARGE SCALE GENOMIC DNA]</scope>
    <source>
        <strain evidence="3">DSM 9799 / CCM 4581 / KCTC 23876 / PAT</strain>
    </source>
</reference>
<dbReference type="EMBL" id="CP002209">
    <property type="protein sequence ID" value="ADN75081.1"/>
    <property type="molecule type" value="Genomic_DNA"/>
</dbReference>
<proteinExistence type="predicted"/>
<dbReference type="AlphaFoldDB" id="E1ST25"/>
<dbReference type="OrthoDB" id="9789144at2"/>
<dbReference type="Gene3D" id="1.10.530.10">
    <property type="match status" value="1"/>
</dbReference>
<dbReference type="CAZy" id="GH23">
    <property type="family name" value="Glycoside Hydrolase Family 23"/>
</dbReference>
<feature type="domain" description="Transglycosylase SLT" evidence="1">
    <location>
        <begin position="12"/>
        <end position="193"/>
    </location>
</feature>
<dbReference type="Pfam" id="PF19489">
    <property type="entry name" value="SLT_4"/>
    <property type="match status" value="1"/>
</dbReference>
<evidence type="ECO:0000313" key="2">
    <source>
        <dbReference type="EMBL" id="ADN75081.1"/>
    </source>
</evidence>
<dbReference type="CDD" id="cd00442">
    <property type="entry name" value="Lyz-like"/>
    <property type="match status" value="1"/>
</dbReference>
<gene>
    <name evidence="2" type="ordered locus">Fbal_0872</name>
</gene>
<dbReference type="InterPro" id="IPR045795">
    <property type="entry name" value="SLT_4"/>
</dbReference>
<keyword evidence="3" id="KW-1185">Reference proteome</keyword>
<accession>E1ST25</accession>
<dbReference type="GeneID" id="67181121"/>
<dbReference type="PROSITE" id="PS51257">
    <property type="entry name" value="PROKAR_LIPOPROTEIN"/>
    <property type="match status" value="1"/>
</dbReference>